<evidence type="ECO:0000256" key="4">
    <source>
        <dbReference type="ARBA" id="ARBA00023136"/>
    </source>
</evidence>
<keyword evidence="9" id="KW-1185">Reference proteome</keyword>
<dbReference type="InterPro" id="IPR050638">
    <property type="entry name" value="AA-Vitamin_Transporters"/>
</dbReference>
<evidence type="ECO:0000256" key="6">
    <source>
        <dbReference type="SAM" id="Phobius"/>
    </source>
</evidence>
<keyword evidence="3 6" id="KW-1133">Transmembrane helix</keyword>
<dbReference type="InterPro" id="IPR000620">
    <property type="entry name" value="EamA_dom"/>
</dbReference>
<dbReference type="Pfam" id="PF00892">
    <property type="entry name" value="EamA"/>
    <property type="match status" value="2"/>
</dbReference>
<keyword evidence="2 6" id="KW-0812">Transmembrane</keyword>
<dbReference type="InterPro" id="IPR037185">
    <property type="entry name" value="EmrE-like"/>
</dbReference>
<gene>
    <name evidence="8" type="ORF">SAMN04488004_102106</name>
</gene>
<evidence type="ECO:0000256" key="5">
    <source>
        <dbReference type="SAM" id="MobiDB-lite"/>
    </source>
</evidence>
<sequence length="313" mass="32413">MSPRAWAELCVLALIWGGSFLSIRVALNEMGPLTVVAYRVGLAAVILWAYVAWRGLAVPRSARLWVGFAGMGLLNNVIPFSLMAWGQLHIETGLTAILNAGTAIFGVLAAAVFFADERLTLRRAIGTALGFAGVATAIGLDQLGALDPRSLGQLAVIGGTVSYALAGVWARKRLAGLPPQIAAAGMLTAATAIILPAAWLIEGPLPLPRAPATWAAIVYYAVIATALAYLMYYRVLAMAGSGNLMLVTLLIAPVAILLGAVALNEALPPHAYAGFALLAAGLIVLNGRGLRQSARRAGPVPRPLSPDGPSSAP</sequence>
<dbReference type="Proteomes" id="UP000199550">
    <property type="component" value="Unassembled WGS sequence"/>
</dbReference>
<evidence type="ECO:0000256" key="3">
    <source>
        <dbReference type="ARBA" id="ARBA00022989"/>
    </source>
</evidence>
<evidence type="ECO:0000313" key="9">
    <source>
        <dbReference type="Proteomes" id="UP000199550"/>
    </source>
</evidence>
<feature type="transmembrane region" description="Helical" evidence="6">
    <location>
        <begin position="94"/>
        <end position="115"/>
    </location>
</feature>
<dbReference type="STRING" id="195913.SAMN04488004_102106"/>
<keyword evidence="4 6" id="KW-0472">Membrane</keyword>
<dbReference type="AlphaFoldDB" id="A0A1I4CEX9"/>
<dbReference type="GO" id="GO:0016020">
    <property type="term" value="C:membrane"/>
    <property type="evidence" value="ECO:0007669"/>
    <property type="project" value="UniProtKB-SubCell"/>
</dbReference>
<comment type="subcellular location">
    <subcellularLocation>
        <location evidence="1">Membrane</location>
        <topology evidence="1">Multi-pass membrane protein</topology>
    </subcellularLocation>
</comment>
<dbReference type="SUPFAM" id="SSF103481">
    <property type="entry name" value="Multidrug resistance efflux transporter EmrE"/>
    <property type="match status" value="2"/>
</dbReference>
<feature type="transmembrane region" description="Helical" evidence="6">
    <location>
        <begin position="36"/>
        <end position="53"/>
    </location>
</feature>
<feature type="domain" description="EamA" evidence="7">
    <location>
        <begin position="10"/>
        <end position="136"/>
    </location>
</feature>
<dbReference type="PANTHER" id="PTHR32322">
    <property type="entry name" value="INNER MEMBRANE TRANSPORTER"/>
    <property type="match status" value="1"/>
</dbReference>
<name>A0A1I4CEX9_9RHOB</name>
<feature type="transmembrane region" description="Helical" evidence="6">
    <location>
        <begin position="269"/>
        <end position="287"/>
    </location>
</feature>
<reference evidence="8 9" key="1">
    <citation type="submission" date="2016-10" db="EMBL/GenBank/DDBJ databases">
        <authorList>
            <person name="de Groot N.N."/>
        </authorList>
    </citation>
    <scope>NUCLEOTIDE SEQUENCE [LARGE SCALE GENOMIC DNA]</scope>
    <source>
        <strain evidence="8 9">DSM 16199</strain>
    </source>
</reference>
<feature type="transmembrane region" description="Helical" evidence="6">
    <location>
        <begin position="151"/>
        <end position="169"/>
    </location>
</feature>
<accession>A0A1I4CEX9</accession>
<evidence type="ECO:0000256" key="1">
    <source>
        <dbReference type="ARBA" id="ARBA00004141"/>
    </source>
</evidence>
<dbReference type="PANTHER" id="PTHR32322:SF9">
    <property type="entry name" value="AMINO-ACID METABOLITE EFFLUX PUMP-RELATED"/>
    <property type="match status" value="1"/>
</dbReference>
<proteinExistence type="predicted"/>
<feature type="transmembrane region" description="Helical" evidence="6">
    <location>
        <begin position="244"/>
        <end position="263"/>
    </location>
</feature>
<evidence type="ECO:0000256" key="2">
    <source>
        <dbReference type="ARBA" id="ARBA00022692"/>
    </source>
</evidence>
<evidence type="ECO:0000259" key="7">
    <source>
        <dbReference type="Pfam" id="PF00892"/>
    </source>
</evidence>
<feature type="compositionally biased region" description="Pro residues" evidence="5">
    <location>
        <begin position="300"/>
        <end position="313"/>
    </location>
</feature>
<feature type="domain" description="EamA" evidence="7">
    <location>
        <begin position="151"/>
        <end position="286"/>
    </location>
</feature>
<feature type="transmembrane region" description="Helical" evidence="6">
    <location>
        <begin position="65"/>
        <end position="88"/>
    </location>
</feature>
<dbReference type="EMBL" id="FOTF01000002">
    <property type="protein sequence ID" value="SFK79323.1"/>
    <property type="molecule type" value="Genomic_DNA"/>
</dbReference>
<feature type="region of interest" description="Disordered" evidence="5">
    <location>
        <begin position="294"/>
        <end position="313"/>
    </location>
</feature>
<protein>
    <submittedName>
        <fullName evidence="8">Permease of the drug/metabolite transporter (DMT) superfamily</fullName>
    </submittedName>
</protein>
<feature type="transmembrane region" description="Helical" evidence="6">
    <location>
        <begin position="213"/>
        <end position="232"/>
    </location>
</feature>
<evidence type="ECO:0000313" key="8">
    <source>
        <dbReference type="EMBL" id="SFK79323.1"/>
    </source>
</evidence>
<feature type="transmembrane region" description="Helical" evidence="6">
    <location>
        <begin position="181"/>
        <end position="201"/>
    </location>
</feature>
<feature type="transmembrane region" description="Helical" evidence="6">
    <location>
        <begin position="127"/>
        <end position="145"/>
    </location>
</feature>
<organism evidence="8 9">
    <name type="scientific">Loktanella salsilacus</name>
    <dbReference type="NCBI Taxonomy" id="195913"/>
    <lineage>
        <taxon>Bacteria</taxon>
        <taxon>Pseudomonadati</taxon>
        <taxon>Pseudomonadota</taxon>
        <taxon>Alphaproteobacteria</taxon>
        <taxon>Rhodobacterales</taxon>
        <taxon>Roseobacteraceae</taxon>
        <taxon>Loktanella</taxon>
    </lineage>
</organism>